<organism evidence="1 2">
    <name type="scientific">Actinomycetospora termitidis</name>
    <dbReference type="NCBI Taxonomy" id="3053470"/>
    <lineage>
        <taxon>Bacteria</taxon>
        <taxon>Bacillati</taxon>
        <taxon>Actinomycetota</taxon>
        <taxon>Actinomycetes</taxon>
        <taxon>Pseudonocardiales</taxon>
        <taxon>Pseudonocardiaceae</taxon>
        <taxon>Actinomycetospora</taxon>
    </lineage>
</organism>
<protein>
    <submittedName>
        <fullName evidence="1">Uncharacterized protein</fullName>
    </submittedName>
</protein>
<accession>A0ABT7MFH5</accession>
<dbReference type="EMBL" id="JASVWF010000007">
    <property type="protein sequence ID" value="MDL5159414.1"/>
    <property type="molecule type" value="Genomic_DNA"/>
</dbReference>
<dbReference type="Proteomes" id="UP001231924">
    <property type="component" value="Unassembled WGS sequence"/>
</dbReference>
<sequence length="86" mass="9359">MPHGGEVVEIPPERCPNGCRWGRPVNGVTLFTVGWQPCNCPAVRASAPHGHRLYECCRPGCDGQVLRPPCSAPLSDYAGILTHRPR</sequence>
<comment type="caution">
    <text evidence="1">The sequence shown here is derived from an EMBL/GenBank/DDBJ whole genome shotgun (WGS) entry which is preliminary data.</text>
</comment>
<dbReference type="RefSeq" id="WP_286056008.1">
    <property type="nucleotide sequence ID" value="NZ_JASVWF010000007.1"/>
</dbReference>
<reference evidence="1 2" key="1">
    <citation type="submission" date="2023-06" db="EMBL/GenBank/DDBJ databases">
        <title>Actinomycetospora Odt1-22.</title>
        <authorList>
            <person name="Supong K."/>
        </authorList>
    </citation>
    <scope>NUCLEOTIDE SEQUENCE [LARGE SCALE GENOMIC DNA]</scope>
    <source>
        <strain evidence="1 2">Odt1-22</strain>
    </source>
</reference>
<name>A0ABT7MFH5_9PSEU</name>
<gene>
    <name evidence="1" type="ORF">QRT03_25835</name>
</gene>
<evidence type="ECO:0000313" key="1">
    <source>
        <dbReference type="EMBL" id="MDL5159414.1"/>
    </source>
</evidence>
<evidence type="ECO:0000313" key="2">
    <source>
        <dbReference type="Proteomes" id="UP001231924"/>
    </source>
</evidence>
<keyword evidence="2" id="KW-1185">Reference proteome</keyword>
<proteinExistence type="predicted"/>